<protein>
    <recommendedName>
        <fullName evidence="4">Lipoprotein</fullName>
    </recommendedName>
</protein>
<evidence type="ECO:0000313" key="3">
    <source>
        <dbReference type="Proteomes" id="UP000262142"/>
    </source>
</evidence>
<name>A0A383U4Z4_9FLAO</name>
<dbReference type="EMBL" id="UNSC01000012">
    <property type="protein sequence ID" value="SZD74356.1"/>
    <property type="molecule type" value="Genomic_DNA"/>
</dbReference>
<sequence>MKTNLRTLALCLVLGAGFISVTSCNSDDVVKNGKEEVTKPDEYTYSPPDWIQGEWKIVTDDEEEDDYGWMFNKKYIFPISKDIDNKLSVEAIMGFEISQEEKNAEKIDNKNKTYQILVAGITKFEFHLNKNGILEVQEEGPGGLDKEGNIISKKVKKTYKRSEKPFNIKYFPLI</sequence>
<organism evidence="2 3">
    <name type="scientific">Candidatus Ornithobacterium hominis</name>
    <dbReference type="NCBI Taxonomy" id="2497989"/>
    <lineage>
        <taxon>Bacteria</taxon>
        <taxon>Pseudomonadati</taxon>
        <taxon>Bacteroidota</taxon>
        <taxon>Flavobacteriia</taxon>
        <taxon>Flavobacteriales</taxon>
        <taxon>Weeksellaceae</taxon>
        <taxon>Ornithobacterium</taxon>
    </lineage>
</organism>
<evidence type="ECO:0000313" key="2">
    <source>
        <dbReference type="EMBL" id="SZD74356.1"/>
    </source>
</evidence>
<dbReference type="AlphaFoldDB" id="A0A383U4Z4"/>
<dbReference type="OrthoDB" id="1151192at2"/>
<gene>
    <name evidence="2" type="ORF">SAMEA104719789_01782</name>
</gene>
<evidence type="ECO:0008006" key="4">
    <source>
        <dbReference type="Google" id="ProtNLM"/>
    </source>
</evidence>
<dbReference type="RefSeq" id="WP_119059912.1">
    <property type="nucleotide sequence ID" value="NZ_UNSC01000012.1"/>
</dbReference>
<evidence type="ECO:0000256" key="1">
    <source>
        <dbReference type="SAM" id="SignalP"/>
    </source>
</evidence>
<accession>A0A383U4Z4</accession>
<feature type="signal peptide" evidence="1">
    <location>
        <begin position="1"/>
        <end position="26"/>
    </location>
</feature>
<dbReference type="Proteomes" id="UP000262142">
    <property type="component" value="Unassembled WGS sequence"/>
</dbReference>
<keyword evidence="3" id="KW-1185">Reference proteome</keyword>
<keyword evidence="1" id="KW-0732">Signal</keyword>
<reference evidence="2 3" key="1">
    <citation type="submission" date="2018-09" db="EMBL/GenBank/DDBJ databases">
        <authorList>
            <consortium name="Pathogen Informatics"/>
        </authorList>
    </citation>
    <scope>NUCLEOTIDE SEQUENCE [LARGE SCALE GENOMIC DNA]</scope>
    <source>
        <strain evidence="2 3">OH-22767</strain>
    </source>
</reference>
<proteinExistence type="predicted"/>
<feature type="chain" id="PRO_5016971365" description="Lipoprotein" evidence="1">
    <location>
        <begin position="27"/>
        <end position="174"/>
    </location>
</feature>
<dbReference type="PROSITE" id="PS51257">
    <property type="entry name" value="PROKAR_LIPOPROTEIN"/>
    <property type="match status" value="1"/>
</dbReference>